<evidence type="ECO:0000313" key="1">
    <source>
        <dbReference type="EMBL" id="AVH55606.1"/>
    </source>
</evidence>
<dbReference type="Proteomes" id="UP000238413">
    <property type="component" value="Chromosome"/>
</dbReference>
<gene>
    <name evidence="1" type="ORF">C4B68_07220</name>
</gene>
<organism evidence="1 2">
    <name type="scientific">Streptomyces dengpaensis</name>
    <dbReference type="NCBI Taxonomy" id="2049881"/>
    <lineage>
        <taxon>Bacteria</taxon>
        <taxon>Bacillati</taxon>
        <taxon>Actinomycetota</taxon>
        <taxon>Actinomycetes</taxon>
        <taxon>Kitasatosporales</taxon>
        <taxon>Streptomycetaceae</taxon>
        <taxon>Streptomyces</taxon>
    </lineage>
</organism>
<proteinExistence type="predicted"/>
<accession>A0ABM6SM63</accession>
<sequence length="86" mass="9397">MEEGIALLTATRSKTKSVFLTYQAETYLRDGEPEIAAATATRSLGLASRIDAPRCVTMVRDLEPELSRYAHTAGVSELLERLRAVG</sequence>
<reference evidence="1 2" key="1">
    <citation type="submission" date="2018-02" db="EMBL/GenBank/DDBJ databases">
        <title>Complete genome sequence of Streptomyces dengpaensis, the producer of angucyclines.</title>
        <authorList>
            <person name="Yumei L."/>
        </authorList>
    </citation>
    <scope>NUCLEOTIDE SEQUENCE [LARGE SCALE GENOMIC DNA]</scope>
    <source>
        <strain evidence="1 2">XZHG99</strain>
    </source>
</reference>
<evidence type="ECO:0008006" key="3">
    <source>
        <dbReference type="Google" id="ProtNLM"/>
    </source>
</evidence>
<evidence type="ECO:0000313" key="2">
    <source>
        <dbReference type="Proteomes" id="UP000238413"/>
    </source>
</evidence>
<name>A0ABM6SM63_9ACTN</name>
<keyword evidence="2" id="KW-1185">Reference proteome</keyword>
<dbReference type="EMBL" id="CP026652">
    <property type="protein sequence ID" value="AVH55606.1"/>
    <property type="molecule type" value="Genomic_DNA"/>
</dbReference>
<protein>
    <recommendedName>
        <fullName evidence="3">Transcriptional regulator</fullName>
    </recommendedName>
</protein>